<feature type="domain" description="DUF7768" evidence="1">
    <location>
        <begin position="26"/>
        <end position="123"/>
    </location>
</feature>
<dbReference type="STRING" id="767817.Desgi_4528"/>
<dbReference type="Gene3D" id="3.40.50.10400">
    <property type="entry name" value="Hypothetical protein PA1492"/>
    <property type="match status" value="1"/>
</dbReference>
<proteinExistence type="predicted"/>
<dbReference type="Pfam" id="PF24963">
    <property type="entry name" value="DUF7768"/>
    <property type="match status" value="1"/>
</dbReference>
<evidence type="ECO:0000313" key="2">
    <source>
        <dbReference type="EMBL" id="AGL03756.1"/>
    </source>
</evidence>
<gene>
    <name evidence="2" type="ORF">Desgi_4528</name>
</gene>
<reference evidence="2 3" key="1">
    <citation type="submission" date="2012-01" db="EMBL/GenBank/DDBJ databases">
        <title>Complete sequence of Desulfotomaculum gibsoniae DSM 7213.</title>
        <authorList>
            <consortium name="US DOE Joint Genome Institute"/>
            <person name="Lucas S."/>
            <person name="Han J."/>
            <person name="Lapidus A."/>
            <person name="Cheng J.-F."/>
            <person name="Goodwin L."/>
            <person name="Pitluck S."/>
            <person name="Peters L."/>
            <person name="Ovchinnikova G."/>
            <person name="Teshima H."/>
            <person name="Detter J.C."/>
            <person name="Han C."/>
            <person name="Tapia R."/>
            <person name="Land M."/>
            <person name="Hauser L."/>
            <person name="Kyrpides N."/>
            <person name="Ivanova N."/>
            <person name="Pagani I."/>
            <person name="Parshina S."/>
            <person name="Plugge C."/>
            <person name="Muyzer G."/>
            <person name="Kuever J."/>
            <person name="Ivanova A."/>
            <person name="Nazina T."/>
            <person name="Klenk H.-P."/>
            <person name="Brambilla E."/>
            <person name="Spring S."/>
            <person name="Stams A.F."/>
            <person name="Woyke T."/>
        </authorList>
    </citation>
    <scope>NUCLEOTIDE SEQUENCE [LARGE SCALE GENOMIC DNA]</scope>
    <source>
        <strain evidence="2 3">DSM 7213</strain>
    </source>
</reference>
<dbReference type="AlphaFoldDB" id="R4KVV6"/>
<dbReference type="OrthoDB" id="9807423at2"/>
<keyword evidence="3" id="KW-1185">Reference proteome</keyword>
<accession>R4KVV6</accession>
<evidence type="ECO:0000313" key="3">
    <source>
        <dbReference type="Proteomes" id="UP000013520"/>
    </source>
</evidence>
<dbReference type="InterPro" id="IPR056670">
    <property type="entry name" value="DUF7768"/>
</dbReference>
<dbReference type="SUPFAM" id="SSF52309">
    <property type="entry name" value="N-(deoxy)ribosyltransferase-like"/>
    <property type="match status" value="1"/>
</dbReference>
<protein>
    <recommendedName>
        <fullName evidence="1">DUF7768 domain-containing protein</fullName>
    </recommendedName>
</protein>
<dbReference type="KEGG" id="dgi:Desgi_4528"/>
<dbReference type="EMBL" id="CP003273">
    <property type="protein sequence ID" value="AGL03756.1"/>
    <property type="molecule type" value="Genomic_DNA"/>
</dbReference>
<dbReference type="eggNOG" id="ENOG5031NJV">
    <property type="taxonomic scope" value="Bacteria"/>
</dbReference>
<dbReference type="RefSeq" id="WP_006524185.1">
    <property type="nucleotide sequence ID" value="NC_021184.1"/>
</dbReference>
<evidence type="ECO:0000259" key="1">
    <source>
        <dbReference type="Pfam" id="PF24963"/>
    </source>
</evidence>
<name>R4KVV6_9FIRM</name>
<dbReference type="Proteomes" id="UP000013520">
    <property type="component" value="Chromosome"/>
</dbReference>
<dbReference type="HOGENOM" id="CLU_128088_0_0_9"/>
<organism evidence="2 3">
    <name type="scientific">Desulfoscipio gibsoniae DSM 7213</name>
    <dbReference type="NCBI Taxonomy" id="767817"/>
    <lineage>
        <taxon>Bacteria</taxon>
        <taxon>Bacillati</taxon>
        <taxon>Bacillota</taxon>
        <taxon>Clostridia</taxon>
        <taxon>Eubacteriales</taxon>
        <taxon>Desulfallaceae</taxon>
        <taxon>Desulfoscipio</taxon>
    </lineage>
</organism>
<sequence>MDWRNSEGYSDPTPYEALKAVKIYRPLVYIASPFAGDMERNIERARGYCRLAVSLGCIPLAPHLHYPQFMDDGDRQQRELGLWFALILLGKCDELWVFGSHISSGMAAEIAKAERRGMPIRYFDSKGEEVGRCTI</sequence>